<evidence type="ECO:0000259" key="4">
    <source>
        <dbReference type="PROSITE" id="PS51158"/>
    </source>
</evidence>
<dbReference type="SUPFAM" id="SSF56112">
    <property type="entry name" value="Protein kinase-like (PK-like)"/>
    <property type="match status" value="1"/>
</dbReference>
<keyword evidence="3" id="KW-0418">Kinase</keyword>
<dbReference type="InterPro" id="IPR004166">
    <property type="entry name" value="a-kinase_dom"/>
</dbReference>
<dbReference type="GO" id="GO:0005524">
    <property type="term" value="F:ATP binding"/>
    <property type="evidence" value="ECO:0007669"/>
    <property type="project" value="InterPro"/>
</dbReference>
<organism evidence="5 6">
    <name type="scientific">Suillus plorans</name>
    <dbReference type="NCBI Taxonomy" id="116603"/>
    <lineage>
        <taxon>Eukaryota</taxon>
        <taxon>Fungi</taxon>
        <taxon>Dikarya</taxon>
        <taxon>Basidiomycota</taxon>
        <taxon>Agaricomycotina</taxon>
        <taxon>Agaricomycetes</taxon>
        <taxon>Agaricomycetidae</taxon>
        <taxon>Boletales</taxon>
        <taxon>Suillineae</taxon>
        <taxon>Suillaceae</taxon>
        <taxon>Suillus</taxon>
    </lineage>
</organism>
<proteinExistence type="predicted"/>
<accession>A0A9P7AIU8</accession>
<dbReference type="EMBL" id="JABBWE010000050">
    <property type="protein sequence ID" value="KAG1790378.1"/>
    <property type="molecule type" value="Genomic_DNA"/>
</dbReference>
<evidence type="ECO:0000256" key="2">
    <source>
        <dbReference type="ARBA" id="ARBA00022679"/>
    </source>
</evidence>
<gene>
    <name evidence="5" type="ORF">HD556DRAFT_1242419</name>
</gene>
<feature type="domain" description="Alpha-type protein kinase" evidence="4">
    <location>
        <begin position="35"/>
        <end position="300"/>
    </location>
</feature>
<dbReference type="RefSeq" id="XP_041157346.1">
    <property type="nucleotide sequence ID" value="XM_041298277.1"/>
</dbReference>
<evidence type="ECO:0000256" key="3">
    <source>
        <dbReference type="ARBA" id="ARBA00022777"/>
    </source>
</evidence>
<dbReference type="GO" id="GO:0004674">
    <property type="term" value="F:protein serine/threonine kinase activity"/>
    <property type="evidence" value="ECO:0007669"/>
    <property type="project" value="UniProtKB-KW"/>
</dbReference>
<reference evidence="5" key="1">
    <citation type="journal article" date="2020" name="New Phytol.">
        <title>Comparative genomics reveals dynamic genome evolution in host specialist ectomycorrhizal fungi.</title>
        <authorList>
            <person name="Lofgren L.A."/>
            <person name="Nguyen N.H."/>
            <person name="Vilgalys R."/>
            <person name="Ruytinx J."/>
            <person name="Liao H.L."/>
            <person name="Branco S."/>
            <person name="Kuo A."/>
            <person name="LaButti K."/>
            <person name="Lipzen A."/>
            <person name="Andreopoulos W."/>
            <person name="Pangilinan J."/>
            <person name="Riley R."/>
            <person name="Hundley H."/>
            <person name="Na H."/>
            <person name="Barry K."/>
            <person name="Grigoriev I.V."/>
            <person name="Stajich J.E."/>
            <person name="Kennedy P.G."/>
        </authorList>
    </citation>
    <scope>NUCLEOTIDE SEQUENCE</scope>
    <source>
        <strain evidence="5">S12</strain>
    </source>
</reference>
<keyword evidence="6" id="KW-1185">Reference proteome</keyword>
<evidence type="ECO:0000313" key="5">
    <source>
        <dbReference type="EMBL" id="KAG1790378.1"/>
    </source>
</evidence>
<dbReference type="Gene3D" id="3.20.200.10">
    <property type="entry name" value="MHCK/EF2 kinase"/>
    <property type="match status" value="1"/>
</dbReference>
<evidence type="ECO:0000313" key="6">
    <source>
        <dbReference type="Proteomes" id="UP000719766"/>
    </source>
</evidence>
<dbReference type="GeneID" id="64592041"/>
<dbReference type="Pfam" id="PF02816">
    <property type="entry name" value="Alpha_kinase"/>
    <property type="match status" value="1"/>
</dbReference>
<name>A0A9P7AIU8_9AGAM</name>
<dbReference type="PROSITE" id="PS51158">
    <property type="entry name" value="ALPHA_KINASE"/>
    <property type="match status" value="1"/>
</dbReference>
<protein>
    <recommendedName>
        <fullName evidence="4">Alpha-type protein kinase domain-containing protein</fullName>
    </recommendedName>
</protein>
<sequence>MACVVFEKQNETIHFYPIPKCPLTEILQNEDYRSFTLDAAESWVGQLTVDISQDNMIGMGGFKTAHPGWLTLTPPPISGFGSVSRHEIVVKRPFHQVYPHGVSQGPFKIGRFPVADELPKLFKEANVLYWASSLLQLTYDFIDRRLASSCPPPSPIPRVRFVEAGLALAFVQGPAAASKPGSKTCPIHACYLLEELIDGGDDAFLKFIHNTDANPLLDELDYGYDLAVFFSFTQHVQYVKTGGLAFISDYQGITGLLTDPQILTDPYDIFGDGNIEVAVTMFEEQHICNDYCEWAGLEKYISLDEAVETHDS</sequence>
<dbReference type="InterPro" id="IPR011009">
    <property type="entry name" value="Kinase-like_dom_sf"/>
</dbReference>
<dbReference type="AlphaFoldDB" id="A0A9P7AIU8"/>
<evidence type="ECO:0000256" key="1">
    <source>
        <dbReference type="ARBA" id="ARBA00022527"/>
    </source>
</evidence>
<keyword evidence="1" id="KW-0723">Serine/threonine-protein kinase</keyword>
<dbReference type="Proteomes" id="UP000719766">
    <property type="component" value="Unassembled WGS sequence"/>
</dbReference>
<dbReference type="OrthoDB" id="2658733at2759"/>
<comment type="caution">
    <text evidence="5">The sequence shown here is derived from an EMBL/GenBank/DDBJ whole genome shotgun (WGS) entry which is preliminary data.</text>
</comment>
<keyword evidence="2" id="KW-0808">Transferase</keyword>